<feature type="compositionally biased region" description="Low complexity" evidence="1">
    <location>
        <begin position="21"/>
        <end position="31"/>
    </location>
</feature>
<sequence length="97" mass="10095">PPLPASLSRPAWHPPYHRRPPLAAAPRGRAPSCDRGRVGALPFSLPPSSSHAEPGITPRDGQDDPLLPPSSLSLSLTPGGSEHLDRGSSLSSPSFPP</sequence>
<feature type="compositionally biased region" description="Polar residues" evidence="1">
    <location>
        <begin position="88"/>
        <end position="97"/>
    </location>
</feature>
<name>A0A061RZ80_9CHLO</name>
<protein>
    <submittedName>
        <fullName evidence="2">Uncharacterized protein</fullName>
    </submittedName>
</protein>
<proteinExistence type="predicted"/>
<dbReference type="EMBL" id="GBEZ01009741">
    <property type="protein sequence ID" value="JAC75871.1"/>
    <property type="molecule type" value="Transcribed_RNA"/>
</dbReference>
<evidence type="ECO:0000256" key="1">
    <source>
        <dbReference type="SAM" id="MobiDB-lite"/>
    </source>
</evidence>
<feature type="non-terminal residue" evidence="2">
    <location>
        <position position="97"/>
    </location>
</feature>
<reference evidence="2" key="1">
    <citation type="submission" date="2014-05" db="EMBL/GenBank/DDBJ databases">
        <title>The transcriptome of the halophilic microalga Tetraselmis sp. GSL018 isolated from the Great Salt Lake, Utah.</title>
        <authorList>
            <person name="Jinkerson R.E."/>
            <person name="D'Adamo S."/>
            <person name="Posewitz M.C."/>
        </authorList>
    </citation>
    <scope>NUCLEOTIDE SEQUENCE</scope>
    <source>
        <strain evidence="2">GSL018</strain>
    </source>
</reference>
<gene>
    <name evidence="2" type="ORF">TSPGSL018_21853</name>
</gene>
<feature type="non-terminal residue" evidence="2">
    <location>
        <position position="1"/>
    </location>
</feature>
<accession>A0A061RZ80</accession>
<evidence type="ECO:0000313" key="2">
    <source>
        <dbReference type="EMBL" id="JAC75871.1"/>
    </source>
</evidence>
<feature type="compositionally biased region" description="Low complexity" evidence="1">
    <location>
        <begin position="69"/>
        <end position="81"/>
    </location>
</feature>
<organism evidence="2">
    <name type="scientific">Tetraselmis sp. GSL018</name>
    <dbReference type="NCBI Taxonomy" id="582737"/>
    <lineage>
        <taxon>Eukaryota</taxon>
        <taxon>Viridiplantae</taxon>
        <taxon>Chlorophyta</taxon>
        <taxon>core chlorophytes</taxon>
        <taxon>Chlorodendrophyceae</taxon>
        <taxon>Chlorodendrales</taxon>
        <taxon>Chlorodendraceae</taxon>
        <taxon>Tetraselmis</taxon>
    </lineage>
</organism>
<dbReference type="AlphaFoldDB" id="A0A061RZ80"/>
<feature type="region of interest" description="Disordered" evidence="1">
    <location>
        <begin position="1"/>
        <end position="97"/>
    </location>
</feature>